<dbReference type="GO" id="GO:0008270">
    <property type="term" value="F:zinc ion binding"/>
    <property type="evidence" value="ECO:0007669"/>
    <property type="project" value="InterPro"/>
</dbReference>
<name>A0AAW0R9H0_9PEZI</name>
<dbReference type="InterPro" id="IPR050613">
    <property type="entry name" value="Sec_Metabolite_Reg"/>
</dbReference>
<protein>
    <submittedName>
        <fullName evidence="5">Cell wall galactomannoprotein</fullName>
    </submittedName>
</protein>
<dbReference type="Proteomes" id="UP001392437">
    <property type="component" value="Unassembled WGS sequence"/>
</dbReference>
<sequence>MGSINCDYIRHTRLLLAGTRNAHARARHRYGAPCQTALLSSAGETAASKLVIPAVRERPNGSKPSSHARQRADIPRRPSSPSPSSVQLNEMQSPSPSSSWRNNILNRRATCGHGYLGATSYSAVLQETRDNLNLLGATPQTQDSSREVLSQEAPDILTPCIRELCFTVLRLLNQPHRIIWQKKTNLSVYQSYMHVIAEHIFKSLQETWGEHLNASPHDETKLEDMAKAVCVNTREPFSNSIRDPEEWLSQFSGPNLRWEAIGVLFALLDTDAKSDKPRLGSDNQHEYLTYVRRVAAAALRGLGLCIQLSREFTEGNMLLIYLYHRRSSLESVTSGDASLPTWQYHAAHMSLLTFHGFHDEPNTHSYRYNPTYRPSLAIECRRRIVAISFCADNIMVTFTGRPPLLGTNYICTPLPLDISDETLFSDEETLVRVASETLDDKGWNTLGQFYPATMVRARVVLAHIRADIIELALGKDPVQFERVGHVYPDCRPVLFLELLFANTPHRQLRARQTEAVSAFPKVVVFQIHEISAIDMDCTRVYQRILVRLEILMNEFLLDRLQYLHFQADTSDLLVTAYEMIVVTLTVWTHMDLFADKRDFDWVVSYAYISLLTFPDLLPFAKANPCFLREQLMGYGAPAGGVLCMELLNPTLQGSHPKNAEINRSAIIQKLSLLVGFFEWVSPSAPNAGLCESAMVTIKHVLDATLNVGPATAAGGTGQAAVNNVDWNFSTQVDFNFDLLDTFDWLRADA</sequence>
<feature type="region of interest" description="Disordered" evidence="3">
    <location>
        <begin position="54"/>
        <end position="102"/>
    </location>
</feature>
<dbReference type="EMBL" id="JAQQWP010000002">
    <property type="protein sequence ID" value="KAK8130532.1"/>
    <property type="molecule type" value="Genomic_DNA"/>
</dbReference>
<comment type="caution">
    <text evidence="5">The sequence shown here is derived from an EMBL/GenBank/DDBJ whole genome shotgun (WGS) entry which is preliminary data.</text>
</comment>
<gene>
    <name evidence="5" type="ORF">PG999_002912</name>
</gene>
<evidence type="ECO:0000313" key="6">
    <source>
        <dbReference type="Proteomes" id="UP001392437"/>
    </source>
</evidence>
<accession>A0AAW0R9H0</accession>
<feature type="compositionally biased region" description="Polar residues" evidence="3">
    <location>
        <begin position="86"/>
        <end position="102"/>
    </location>
</feature>
<proteinExistence type="predicted"/>
<dbReference type="InterPro" id="IPR007219">
    <property type="entry name" value="XnlR_reg_dom"/>
</dbReference>
<keyword evidence="2" id="KW-0539">Nucleus</keyword>
<reference evidence="5 6" key="1">
    <citation type="submission" date="2023-01" db="EMBL/GenBank/DDBJ databases">
        <title>Analysis of 21 Apiospora genomes using comparative genomics revels a genus with tremendous synthesis potential of carbohydrate active enzymes and secondary metabolites.</title>
        <authorList>
            <person name="Sorensen T."/>
        </authorList>
    </citation>
    <scope>NUCLEOTIDE SEQUENCE [LARGE SCALE GENOMIC DNA]</scope>
    <source>
        <strain evidence="5 6">CBS 117206</strain>
    </source>
</reference>
<dbReference type="PANTHER" id="PTHR31001:SF40">
    <property type="entry name" value="ZN(II)2CYS6 TRANSCRIPTION FACTOR (EUROFUNG)"/>
    <property type="match status" value="1"/>
</dbReference>
<evidence type="ECO:0000256" key="1">
    <source>
        <dbReference type="ARBA" id="ARBA00004123"/>
    </source>
</evidence>
<keyword evidence="6" id="KW-1185">Reference proteome</keyword>
<evidence type="ECO:0000259" key="4">
    <source>
        <dbReference type="Pfam" id="PF04082"/>
    </source>
</evidence>
<dbReference type="AlphaFoldDB" id="A0AAW0R9H0"/>
<organism evidence="5 6">
    <name type="scientific">Apiospora kogelbergensis</name>
    <dbReference type="NCBI Taxonomy" id="1337665"/>
    <lineage>
        <taxon>Eukaryota</taxon>
        <taxon>Fungi</taxon>
        <taxon>Dikarya</taxon>
        <taxon>Ascomycota</taxon>
        <taxon>Pezizomycotina</taxon>
        <taxon>Sordariomycetes</taxon>
        <taxon>Xylariomycetidae</taxon>
        <taxon>Amphisphaeriales</taxon>
        <taxon>Apiosporaceae</taxon>
        <taxon>Apiospora</taxon>
    </lineage>
</organism>
<evidence type="ECO:0000256" key="2">
    <source>
        <dbReference type="ARBA" id="ARBA00023242"/>
    </source>
</evidence>
<dbReference type="GO" id="GO:0006351">
    <property type="term" value="P:DNA-templated transcription"/>
    <property type="evidence" value="ECO:0007669"/>
    <property type="project" value="InterPro"/>
</dbReference>
<dbReference type="GO" id="GO:0005634">
    <property type="term" value="C:nucleus"/>
    <property type="evidence" value="ECO:0007669"/>
    <property type="project" value="UniProtKB-SubCell"/>
</dbReference>
<dbReference type="Pfam" id="PF04082">
    <property type="entry name" value="Fungal_trans"/>
    <property type="match status" value="1"/>
</dbReference>
<feature type="domain" description="Xylanolytic transcriptional activator regulatory" evidence="4">
    <location>
        <begin position="342"/>
        <end position="431"/>
    </location>
</feature>
<dbReference type="CDD" id="cd12148">
    <property type="entry name" value="fungal_TF_MHR"/>
    <property type="match status" value="1"/>
</dbReference>
<evidence type="ECO:0000256" key="3">
    <source>
        <dbReference type="SAM" id="MobiDB-lite"/>
    </source>
</evidence>
<evidence type="ECO:0000313" key="5">
    <source>
        <dbReference type="EMBL" id="KAK8130532.1"/>
    </source>
</evidence>
<dbReference type="PANTHER" id="PTHR31001">
    <property type="entry name" value="UNCHARACTERIZED TRANSCRIPTIONAL REGULATORY PROTEIN"/>
    <property type="match status" value="1"/>
</dbReference>
<dbReference type="GO" id="GO:0003677">
    <property type="term" value="F:DNA binding"/>
    <property type="evidence" value="ECO:0007669"/>
    <property type="project" value="InterPro"/>
</dbReference>
<comment type="subcellular location">
    <subcellularLocation>
        <location evidence="1">Nucleus</location>
    </subcellularLocation>
</comment>